<protein>
    <submittedName>
        <fullName evidence="2">Uncharacterized protein</fullName>
    </submittedName>
</protein>
<accession>A0A4U0XUM7</accession>
<evidence type="ECO:0000256" key="1">
    <source>
        <dbReference type="SAM" id="MobiDB-lite"/>
    </source>
</evidence>
<name>A0A4U0XUM7_9PEZI</name>
<feature type="compositionally biased region" description="Acidic residues" evidence="1">
    <location>
        <begin position="89"/>
        <end position="101"/>
    </location>
</feature>
<feature type="region of interest" description="Disordered" evidence="1">
    <location>
        <begin position="42"/>
        <end position="163"/>
    </location>
</feature>
<organism evidence="2 3">
    <name type="scientific">Friedmanniomyces simplex</name>
    <dbReference type="NCBI Taxonomy" id="329884"/>
    <lineage>
        <taxon>Eukaryota</taxon>
        <taxon>Fungi</taxon>
        <taxon>Dikarya</taxon>
        <taxon>Ascomycota</taxon>
        <taxon>Pezizomycotina</taxon>
        <taxon>Dothideomycetes</taxon>
        <taxon>Dothideomycetidae</taxon>
        <taxon>Mycosphaerellales</taxon>
        <taxon>Teratosphaeriaceae</taxon>
        <taxon>Friedmanniomyces</taxon>
    </lineage>
</organism>
<comment type="caution">
    <text evidence="2">The sequence shown here is derived from an EMBL/GenBank/DDBJ whole genome shotgun (WGS) entry which is preliminary data.</text>
</comment>
<feature type="compositionally biased region" description="Polar residues" evidence="1">
    <location>
        <begin position="219"/>
        <end position="228"/>
    </location>
</feature>
<reference evidence="2 3" key="1">
    <citation type="submission" date="2017-03" db="EMBL/GenBank/DDBJ databases">
        <title>Genomes of endolithic fungi from Antarctica.</title>
        <authorList>
            <person name="Coleine C."/>
            <person name="Masonjones S."/>
            <person name="Stajich J.E."/>
        </authorList>
    </citation>
    <scope>NUCLEOTIDE SEQUENCE [LARGE SCALE GENOMIC DNA]</scope>
    <source>
        <strain evidence="2 3">CCFEE 5184</strain>
    </source>
</reference>
<feature type="compositionally biased region" description="Pro residues" evidence="1">
    <location>
        <begin position="56"/>
        <end position="67"/>
    </location>
</feature>
<feature type="region of interest" description="Disordered" evidence="1">
    <location>
        <begin position="195"/>
        <end position="228"/>
    </location>
</feature>
<dbReference type="Proteomes" id="UP000309340">
    <property type="component" value="Unassembled WGS sequence"/>
</dbReference>
<evidence type="ECO:0000313" key="3">
    <source>
        <dbReference type="Proteomes" id="UP000309340"/>
    </source>
</evidence>
<sequence>MQPKTSKAEIRAFEKTFWERMPDVIQAAKTLHAVMGVPPGARMTSHETAPSGHIPVRPPPIKRPLPPELGGEGGLPGISFSASDHDTETDSDIDAEHEIEDEPMRDPRKTQQEVPTILVQPPSAGPEVPSRSMAALPSNRKRRPSELPRPQSRYAHKRQRVEPEVIDLTHSPVKGALKKALDAVLTIPQYSIMSKLTSPSPVDSHPAIDTTLAPPTAGHPNSNASQPG</sequence>
<feature type="compositionally biased region" description="Basic and acidic residues" evidence="1">
    <location>
        <begin position="102"/>
        <end position="111"/>
    </location>
</feature>
<keyword evidence="3" id="KW-1185">Reference proteome</keyword>
<dbReference type="AlphaFoldDB" id="A0A4U0XUM7"/>
<gene>
    <name evidence="2" type="ORF">B0A55_04218</name>
</gene>
<dbReference type="EMBL" id="NAJQ01000089">
    <property type="protein sequence ID" value="TKA79468.1"/>
    <property type="molecule type" value="Genomic_DNA"/>
</dbReference>
<proteinExistence type="predicted"/>
<evidence type="ECO:0000313" key="2">
    <source>
        <dbReference type="EMBL" id="TKA79468.1"/>
    </source>
</evidence>
<dbReference type="OrthoDB" id="3925534at2759"/>